<comment type="subunit">
    <text evidence="5">Heterodimer of LeuC and LeuD.</text>
</comment>
<dbReference type="UniPathway" id="UPA00048">
    <property type="reaction ID" value="UER00071"/>
</dbReference>
<comment type="function">
    <text evidence="2">Catalyzes the isomerization between 2-isopropylmalate and 3-isopropylmalate, via the formation of 2-isopropylmaleate.</text>
</comment>
<evidence type="ECO:0000256" key="1">
    <source>
        <dbReference type="ARBA" id="ARBA00000491"/>
    </source>
</evidence>
<dbReference type="Proteomes" id="UP000294299">
    <property type="component" value="Chromosome NFRAN"/>
</dbReference>
<evidence type="ECO:0000313" key="14">
    <source>
        <dbReference type="EMBL" id="VFJ14139.1"/>
    </source>
</evidence>
<evidence type="ECO:0000313" key="15">
    <source>
        <dbReference type="Proteomes" id="UP000294299"/>
    </source>
</evidence>
<dbReference type="GO" id="GO:0009316">
    <property type="term" value="C:3-isopropylmalate dehydratase complex"/>
    <property type="evidence" value="ECO:0007669"/>
    <property type="project" value="InterPro"/>
</dbReference>
<dbReference type="KEGG" id="nfn:NFRAN_1817"/>
<dbReference type="Pfam" id="PF00694">
    <property type="entry name" value="Aconitase_C"/>
    <property type="match status" value="1"/>
</dbReference>
<evidence type="ECO:0000256" key="7">
    <source>
        <dbReference type="ARBA" id="ARBA00022430"/>
    </source>
</evidence>
<evidence type="ECO:0000256" key="6">
    <source>
        <dbReference type="ARBA" id="ARBA00011998"/>
    </source>
</evidence>
<evidence type="ECO:0000256" key="3">
    <source>
        <dbReference type="ARBA" id="ARBA00004729"/>
    </source>
</evidence>
<gene>
    <name evidence="14" type="primary">leuD</name>
    <name evidence="14" type="ORF">NFRAN_1817</name>
</gene>
<dbReference type="NCBIfam" id="TIGR00171">
    <property type="entry name" value="leuD"/>
    <property type="match status" value="1"/>
</dbReference>
<keyword evidence="14" id="KW-0413">Isomerase</keyword>
<keyword evidence="8" id="KW-0028">Amino-acid biosynthesis</keyword>
<dbReference type="InterPro" id="IPR015928">
    <property type="entry name" value="Aconitase/3IPM_dehydase_swvl"/>
</dbReference>
<dbReference type="PANTHER" id="PTHR43345:SF5">
    <property type="entry name" value="3-ISOPROPYLMALATE DEHYDRATASE SMALL SUBUNIT"/>
    <property type="match status" value="1"/>
</dbReference>
<dbReference type="CDD" id="cd01577">
    <property type="entry name" value="IPMI_Swivel"/>
    <property type="match status" value="1"/>
</dbReference>
<accession>A0A484ID41</accession>
<dbReference type="GO" id="GO:0003861">
    <property type="term" value="F:3-isopropylmalate dehydratase activity"/>
    <property type="evidence" value="ECO:0007669"/>
    <property type="project" value="UniProtKB-EC"/>
</dbReference>
<comment type="pathway">
    <text evidence="3">Amino-acid biosynthesis; L-leucine biosynthesis; L-leucine from 3-methyl-2-oxobutanoate: step 2/4.</text>
</comment>
<evidence type="ECO:0000256" key="8">
    <source>
        <dbReference type="ARBA" id="ARBA00022605"/>
    </source>
</evidence>
<keyword evidence="7" id="KW-0432">Leucine biosynthesis</keyword>
<keyword evidence="15" id="KW-1185">Reference proteome</keyword>
<evidence type="ECO:0000256" key="4">
    <source>
        <dbReference type="ARBA" id="ARBA00009845"/>
    </source>
</evidence>
<evidence type="ECO:0000259" key="13">
    <source>
        <dbReference type="Pfam" id="PF00694"/>
    </source>
</evidence>
<evidence type="ECO:0000256" key="2">
    <source>
        <dbReference type="ARBA" id="ARBA00002695"/>
    </source>
</evidence>
<organism evidence="14 15">
    <name type="scientific">Candidatus Nitrosocosmicus franklandianus</name>
    <dbReference type="NCBI Taxonomy" id="1798806"/>
    <lineage>
        <taxon>Archaea</taxon>
        <taxon>Nitrososphaerota</taxon>
        <taxon>Nitrososphaeria</taxon>
        <taxon>Nitrososphaerales</taxon>
        <taxon>Nitrososphaeraceae</taxon>
        <taxon>Candidatus Nitrosocosmicus</taxon>
    </lineage>
</organism>
<feature type="domain" description="Aconitase A/isopropylmalate dehydratase small subunit swivel" evidence="13">
    <location>
        <begin position="1"/>
        <end position="123"/>
    </location>
</feature>
<evidence type="ECO:0000256" key="9">
    <source>
        <dbReference type="ARBA" id="ARBA00023239"/>
    </source>
</evidence>
<name>A0A484ID41_9ARCH</name>
<dbReference type="SUPFAM" id="SSF52016">
    <property type="entry name" value="LeuD/IlvD-like"/>
    <property type="match status" value="1"/>
</dbReference>
<dbReference type="InterPro" id="IPR000573">
    <property type="entry name" value="AconitaseA/IPMdHydase_ssu_swvl"/>
</dbReference>
<evidence type="ECO:0000256" key="11">
    <source>
        <dbReference type="ARBA" id="ARBA00031631"/>
    </source>
</evidence>
<dbReference type="InterPro" id="IPR004431">
    <property type="entry name" value="3-IsopropMal_deHydase_ssu"/>
</dbReference>
<dbReference type="InterPro" id="IPR033940">
    <property type="entry name" value="IPMI_Swivel"/>
</dbReference>
<reference evidence="14 15" key="1">
    <citation type="submission" date="2019-02" db="EMBL/GenBank/DDBJ databases">
        <authorList>
            <person name="Lehtovirta-Morley E L."/>
        </authorList>
    </citation>
    <scope>NUCLEOTIDE SEQUENCE [LARGE SCALE GENOMIC DNA]</scope>
    <source>
        <strain evidence="14">NFRAN1</strain>
    </source>
</reference>
<dbReference type="PANTHER" id="PTHR43345">
    <property type="entry name" value="3-ISOPROPYLMALATE DEHYDRATASE SMALL SUBUNIT 2-RELATED-RELATED"/>
    <property type="match status" value="1"/>
</dbReference>
<comment type="catalytic activity">
    <reaction evidence="1">
        <text>(2R,3S)-3-isopropylmalate = (2S)-2-isopropylmalate</text>
        <dbReference type="Rhea" id="RHEA:32287"/>
        <dbReference type="ChEBI" id="CHEBI:1178"/>
        <dbReference type="ChEBI" id="CHEBI:35121"/>
        <dbReference type="EC" id="4.2.1.33"/>
    </reaction>
</comment>
<dbReference type="FunFam" id="3.20.19.10:FF:000003">
    <property type="entry name" value="3-isopropylmalate dehydratase small subunit"/>
    <property type="match status" value="1"/>
</dbReference>
<dbReference type="EMBL" id="LR216287">
    <property type="protein sequence ID" value="VFJ14139.1"/>
    <property type="molecule type" value="Genomic_DNA"/>
</dbReference>
<dbReference type="GeneID" id="39421126"/>
<dbReference type="InterPro" id="IPR050075">
    <property type="entry name" value="LeuD"/>
</dbReference>
<dbReference type="NCBIfam" id="NF002458">
    <property type="entry name" value="PRK01641.1"/>
    <property type="match status" value="1"/>
</dbReference>
<comment type="similarity">
    <text evidence="4">Belongs to the LeuD family. LeuD type 1 subfamily.</text>
</comment>
<dbReference type="HAMAP" id="MF_01031">
    <property type="entry name" value="LeuD_type1"/>
    <property type="match status" value="1"/>
</dbReference>
<dbReference type="AlphaFoldDB" id="A0A484ID41"/>
<keyword evidence="9 14" id="KW-0456">Lyase</keyword>
<protein>
    <recommendedName>
        <fullName evidence="6">3-isopropylmalate dehydratase</fullName>
        <ecNumber evidence="6">4.2.1.33</ecNumber>
    </recommendedName>
    <alternativeName>
        <fullName evidence="11">Alpha-IPM isomerase</fullName>
    </alternativeName>
    <alternativeName>
        <fullName evidence="12">Isopropylmalate isomerase</fullName>
    </alternativeName>
</protein>
<evidence type="ECO:0000256" key="10">
    <source>
        <dbReference type="ARBA" id="ARBA00023304"/>
    </source>
</evidence>
<dbReference type="GO" id="GO:0009098">
    <property type="term" value="P:L-leucine biosynthetic process"/>
    <property type="evidence" value="ECO:0007669"/>
    <property type="project" value="UniProtKB-UniPathway"/>
</dbReference>
<dbReference type="OrthoDB" id="6505at2157"/>
<sequence length="200" mass="23294">MEPFRNLKSKIVPLDIANVDTDQIIPKQFLKLLGKTGYGEYLFFNWRYDEHGIPTKNFVLNLPEYKGRQILLTRENFGIGSSREHAVWALKDYGFKIIIGSSFADIFYNNCFKNGVLVIKLDKNIIEDFFSSKTNDDFYIDLRQQQIRINSSIYSFEIDSTIKESLESGADEISKTLQFESYIKKYEEEKAIKLQPNSIL</sequence>
<dbReference type="Gene3D" id="3.20.19.10">
    <property type="entry name" value="Aconitase, domain 4"/>
    <property type="match status" value="1"/>
</dbReference>
<dbReference type="EC" id="4.2.1.33" evidence="6"/>
<dbReference type="GO" id="GO:0016853">
    <property type="term" value="F:isomerase activity"/>
    <property type="evidence" value="ECO:0007669"/>
    <property type="project" value="UniProtKB-KW"/>
</dbReference>
<keyword evidence="10" id="KW-0100">Branched-chain amino acid biosynthesis</keyword>
<evidence type="ECO:0000256" key="12">
    <source>
        <dbReference type="ARBA" id="ARBA00033368"/>
    </source>
</evidence>
<dbReference type="RefSeq" id="WP_134484341.1">
    <property type="nucleotide sequence ID" value="NZ_LR216287.1"/>
</dbReference>
<proteinExistence type="inferred from homology"/>
<evidence type="ECO:0000256" key="5">
    <source>
        <dbReference type="ARBA" id="ARBA00011271"/>
    </source>
</evidence>